<dbReference type="PANTHER" id="PTHR10151">
    <property type="entry name" value="ECTONUCLEOTIDE PYROPHOSPHATASE/PHOSPHODIESTERASE"/>
    <property type="match status" value="1"/>
</dbReference>
<keyword evidence="3" id="KW-1185">Reference proteome</keyword>
<evidence type="ECO:0000313" key="2">
    <source>
        <dbReference type="EMBL" id="PZF91610.1"/>
    </source>
</evidence>
<comment type="caution">
    <text evidence="2">The sequence shown here is derived from an EMBL/GenBank/DDBJ whole genome shotgun (WGS) entry which is preliminary data.</text>
</comment>
<evidence type="ECO:0000313" key="3">
    <source>
        <dbReference type="Proteomes" id="UP000248627"/>
    </source>
</evidence>
<organism evidence="2 3">
    <name type="scientific">Micromonospora endophytica</name>
    <dbReference type="NCBI Taxonomy" id="515350"/>
    <lineage>
        <taxon>Bacteria</taxon>
        <taxon>Bacillati</taxon>
        <taxon>Actinomycetota</taxon>
        <taxon>Actinomycetes</taxon>
        <taxon>Micromonosporales</taxon>
        <taxon>Micromonosporaceae</taxon>
        <taxon>Micromonospora</taxon>
    </lineage>
</organism>
<feature type="compositionally biased region" description="Low complexity" evidence="1">
    <location>
        <begin position="1"/>
        <end position="11"/>
    </location>
</feature>
<dbReference type="OrthoDB" id="9779267at2"/>
<dbReference type="Gene3D" id="3.40.720.10">
    <property type="entry name" value="Alkaline Phosphatase, subunit A"/>
    <property type="match status" value="1"/>
</dbReference>
<gene>
    <name evidence="2" type="ORF">C1I93_21135</name>
</gene>
<dbReference type="EMBL" id="POTX01000166">
    <property type="protein sequence ID" value="PZF91610.1"/>
    <property type="molecule type" value="Genomic_DNA"/>
</dbReference>
<dbReference type="SUPFAM" id="SSF53649">
    <property type="entry name" value="Alkaline phosphatase-like"/>
    <property type="match status" value="1"/>
</dbReference>
<proteinExistence type="predicted"/>
<protein>
    <submittedName>
        <fullName evidence="2">Alkaline phosphatase family protein</fullName>
    </submittedName>
</protein>
<feature type="region of interest" description="Disordered" evidence="1">
    <location>
        <begin position="1"/>
        <end position="43"/>
    </location>
</feature>
<accession>A0A2W2C1A6</accession>
<dbReference type="AlphaFoldDB" id="A0A2W2C1A6"/>
<reference evidence="2 3" key="1">
    <citation type="submission" date="2018-01" db="EMBL/GenBank/DDBJ databases">
        <title>Draft genome sequence of Jishengella endophytica.</title>
        <authorList>
            <person name="Sahin N."/>
            <person name="Ay H."/>
            <person name="Saygin H."/>
        </authorList>
    </citation>
    <scope>NUCLEOTIDE SEQUENCE [LARGE SCALE GENOMIC DNA]</scope>
    <source>
        <strain evidence="2 3">DSM 45430</strain>
    </source>
</reference>
<dbReference type="PANTHER" id="PTHR10151:SF120">
    <property type="entry name" value="BIS(5'-ADENOSYL)-TRIPHOSPHATASE"/>
    <property type="match status" value="1"/>
</dbReference>
<evidence type="ECO:0000256" key="1">
    <source>
        <dbReference type="SAM" id="MobiDB-lite"/>
    </source>
</evidence>
<dbReference type="Proteomes" id="UP000248627">
    <property type="component" value="Unassembled WGS sequence"/>
</dbReference>
<dbReference type="InterPro" id="IPR017850">
    <property type="entry name" value="Alkaline_phosphatase_core_sf"/>
</dbReference>
<dbReference type="Pfam" id="PF01663">
    <property type="entry name" value="Phosphodiest"/>
    <property type="match status" value="1"/>
</dbReference>
<dbReference type="GO" id="GO:0016787">
    <property type="term" value="F:hydrolase activity"/>
    <property type="evidence" value="ECO:0007669"/>
    <property type="project" value="UniProtKB-ARBA"/>
</dbReference>
<dbReference type="InterPro" id="IPR002591">
    <property type="entry name" value="Phosphodiest/P_Trfase"/>
</dbReference>
<name>A0A2W2C1A6_9ACTN</name>
<dbReference type="RefSeq" id="WP_111245043.1">
    <property type="nucleotide sequence ID" value="NZ_AP023358.1"/>
</dbReference>
<sequence length="424" mass="43352">MTDQPAAHPLPTAHPLPGAHPLPAARQPVLKGGPSSTPGVNRGPLLTPVAPNYGSGGLVDVLPSVLAVLGVPGGADLLGLGAELAGVRRIAVLLVDGLGWHQIPTAAPHAPTLAGLTATTGRPLTCGFPSTTPTSLVTLGTGAAPGAHGVLGFTLRVPGTDRVLNHTEWADDPSPLRWQPVTTQLERARAAGVAVTVVSRPEFGGTGLTLAANRGGDYRGATGIDELATRMRAALVAGTGPTLVSGYHPDVDRHGHLSGVDSLPWRTAVAEVDMLLSRLVDDLPPDAALLVTADHGQLNVPSGHRFDLDTDPALTAGIRVVAGEPRVRYLHVAPGATADVVAAWSAVLGAAARVFTRDEAVATGWFGPVPEEHLGRVGDVVVVCNDTYAVLASRSESPGVSRLVALHGADTAAEMTIPLLVVRG</sequence>